<organism evidence="2 3">
    <name type="scientific">Romanomermis culicivorax</name>
    <name type="common">Nematode worm</name>
    <dbReference type="NCBI Taxonomy" id="13658"/>
    <lineage>
        <taxon>Eukaryota</taxon>
        <taxon>Metazoa</taxon>
        <taxon>Ecdysozoa</taxon>
        <taxon>Nematoda</taxon>
        <taxon>Enoplea</taxon>
        <taxon>Dorylaimia</taxon>
        <taxon>Mermithida</taxon>
        <taxon>Mermithoidea</taxon>
        <taxon>Mermithidae</taxon>
        <taxon>Romanomermis</taxon>
    </lineage>
</organism>
<evidence type="ECO:0000313" key="3">
    <source>
        <dbReference type="WBParaSite" id="nRc.2.0.1.t26284-RA"/>
    </source>
</evidence>
<evidence type="ECO:0000313" key="2">
    <source>
        <dbReference type="Proteomes" id="UP000887565"/>
    </source>
</evidence>
<reference evidence="3" key="1">
    <citation type="submission" date="2022-11" db="UniProtKB">
        <authorList>
            <consortium name="WormBaseParasite"/>
        </authorList>
    </citation>
    <scope>IDENTIFICATION</scope>
</reference>
<name>A0A915JJE0_ROMCU</name>
<protein>
    <submittedName>
        <fullName evidence="3">Dolichyl-diphosphooligosaccharide--protein glycosyltransferase subunit 2</fullName>
    </submittedName>
</protein>
<keyword evidence="1" id="KW-0732">Signal</keyword>
<feature type="chain" id="PRO_5044286036" evidence="1">
    <location>
        <begin position="18"/>
        <end position="67"/>
    </location>
</feature>
<dbReference type="Proteomes" id="UP000887565">
    <property type="component" value="Unplaced"/>
</dbReference>
<evidence type="ECO:0000256" key="1">
    <source>
        <dbReference type="SAM" id="SignalP"/>
    </source>
</evidence>
<accession>A0A915JJE0</accession>
<dbReference type="AlphaFoldDB" id="A0A915JJE0"/>
<sequence length="67" mass="7315">MLILSSTLIALFSHVSCLTLKDHITSADLKVFTSVFNEACRENDLSALFYGTSGLKLLSEKFDAGMV</sequence>
<feature type="signal peptide" evidence="1">
    <location>
        <begin position="1"/>
        <end position="17"/>
    </location>
</feature>
<keyword evidence="2" id="KW-1185">Reference proteome</keyword>
<proteinExistence type="predicted"/>
<dbReference type="WBParaSite" id="nRc.2.0.1.t26284-RA">
    <property type="protein sequence ID" value="nRc.2.0.1.t26284-RA"/>
    <property type="gene ID" value="nRc.2.0.1.g26284"/>
</dbReference>